<feature type="domain" description="Integrase catalytic" evidence="2">
    <location>
        <begin position="261"/>
        <end position="471"/>
    </location>
</feature>
<feature type="region of interest" description="Disordered" evidence="1">
    <location>
        <begin position="596"/>
        <end position="694"/>
    </location>
</feature>
<feature type="compositionally biased region" description="Basic and acidic residues" evidence="1">
    <location>
        <begin position="601"/>
        <end position="623"/>
    </location>
</feature>
<feature type="compositionally biased region" description="Polar residues" evidence="1">
    <location>
        <begin position="626"/>
        <end position="635"/>
    </location>
</feature>
<feature type="compositionally biased region" description="Basic and acidic residues" evidence="1">
    <location>
        <begin position="675"/>
        <end position="685"/>
    </location>
</feature>
<feature type="compositionally biased region" description="Basic and acidic residues" evidence="1">
    <location>
        <begin position="642"/>
        <end position="655"/>
    </location>
</feature>
<evidence type="ECO:0000313" key="4">
    <source>
        <dbReference type="Proteomes" id="UP000631300"/>
    </source>
</evidence>
<dbReference type="RefSeq" id="WP_159120558.1">
    <property type="nucleotide sequence ID" value="NZ_BMXP01000007.1"/>
</dbReference>
<dbReference type="InterPro" id="IPR001584">
    <property type="entry name" value="Integrase_cat-core"/>
</dbReference>
<dbReference type="EMBL" id="BMXP01000007">
    <property type="protein sequence ID" value="GGW90341.1"/>
    <property type="molecule type" value="Genomic_DNA"/>
</dbReference>
<protein>
    <recommendedName>
        <fullName evidence="2">Integrase catalytic domain-containing protein</fullName>
    </recommendedName>
</protein>
<gene>
    <name evidence="3" type="ORF">GCM10007391_25670</name>
</gene>
<organism evidence="3 4">
    <name type="scientific">Alteromonas halophila</name>
    <dbReference type="NCBI Taxonomy" id="516698"/>
    <lineage>
        <taxon>Bacteria</taxon>
        <taxon>Pseudomonadati</taxon>
        <taxon>Pseudomonadota</taxon>
        <taxon>Gammaproteobacteria</taxon>
        <taxon>Alteromonadales</taxon>
        <taxon>Alteromonadaceae</taxon>
        <taxon>Alteromonas/Salinimonas group</taxon>
        <taxon>Alteromonas</taxon>
    </lineage>
</organism>
<comment type="caution">
    <text evidence="3">The sequence shown here is derived from an EMBL/GenBank/DDBJ whole genome shotgun (WGS) entry which is preliminary data.</text>
</comment>
<sequence length="694" mass="79654">MLLVNSVVEDNGQFYRVLAITPNHAIWIDIYKRLADPIEFDISAIAEAIQNKYARVVNDPFIDETLKHPTEAQKNRLEANWLVMQKVADNPYRLFKHGWLRLYEEVIDQNHPEFSKKHFYKLLRQFLQRGQNKNALRPDFHKQGAPKQPRNIANKKVGRPRITTVGTGIPITDEIKQLFREAIDKYYLNSMRMPWTKVHDLMLLKFRKQYPTIARQDSPTVTQLKHLFNMEYKAIKTAQARNTAIAFEKDVRQLTSTATAQVLGPGDRFEFDATIIDLYLVSEKDPSKIIGRPTLLIVIDVFSRLTAGFYLTFEPPSYVLAMMSLANCLENKVDVCRRLGISIEFEDWPALGLPTAVLADKGELLTHQADSLVNVFNTRIENAKARRGDAKGIVEQRFRTLQAEFKPYAPGVVTTETVKKRGGKDYRLDAKLSLRQMEEIIALLIYKHNLKGMKKYDADEGIPEDLPYTPKDLWKWGIMNRSGALKSYDVEKFKVLTLPRNTATVSNEGIKYQSLTYSCSEAFEKGWFIRDKHRTRPQKVEIGFDPRSTNKIYVFPLGQTSQYWIAQLTDRSRAYKDMTFYEAKLSMQVSKLANSEAANANKDKQLSADEEIQKRMESAEKRAKTGSKSASNSARIKSIKTNKKEAIAQERKERAVGSNPDNDPKTPPNNVQPMKRQEDFSHPDIPDDIYGDED</sequence>
<name>A0A918JPE9_9ALTE</name>
<evidence type="ECO:0000313" key="3">
    <source>
        <dbReference type="EMBL" id="GGW90341.1"/>
    </source>
</evidence>
<dbReference type="Proteomes" id="UP000631300">
    <property type="component" value="Unassembled WGS sequence"/>
</dbReference>
<dbReference type="PROSITE" id="PS50994">
    <property type="entry name" value="INTEGRASE"/>
    <property type="match status" value="1"/>
</dbReference>
<evidence type="ECO:0000256" key="1">
    <source>
        <dbReference type="SAM" id="MobiDB-lite"/>
    </source>
</evidence>
<dbReference type="Pfam" id="PF09299">
    <property type="entry name" value="Mu-transpos_C"/>
    <property type="match status" value="1"/>
</dbReference>
<dbReference type="Gene3D" id="3.30.420.10">
    <property type="entry name" value="Ribonuclease H-like superfamily/Ribonuclease H"/>
    <property type="match status" value="1"/>
</dbReference>
<keyword evidence="4" id="KW-1185">Reference proteome</keyword>
<dbReference type="GO" id="GO:0015074">
    <property type="term" value="P:DNA integration"/>
    <property type="evidence" value="ECO:0007669"/>
    <property type="project" value="InterPro"/>
</dbReference>
<dbReference type="InterPro" id="IPR036397">
    <property type="entry name" value="RNaseH_sf"/>
</dbReference>
<accession>A0A918JPE9</accession>
<proteinExistence type="predicted"/>
<reference evidence="3" key="2">
    <citation type="submission" date="2020-09" db="EMBL/GenBank/DDBJ databases">
        <authorList>
            <person name="Sun Q."/>
            <person name="Kim S."/>
        </authorList>
    </citation>
    <scope>NUCLEOTIDE SEQUENCE</scope>
    <source>
        <strain evidence="3">KCTC 22164</strain>
    </source>
</reference>
<evidence type="ECO:0000259" key="2">
    <source>
        <dbReference type="PROSITE" id="PS50994"/>
    </source>
</evidence>
<reference evidence="3" key="1">
    <citation type="journal article" date="2014" name="Int. J. Syst. Evol. Microbiol.">
        <title>Complete genome sequence of Corynebacterium casei LMG S-19264T (=DSM 44701T), isolated from a smear-ripened cheese.</title>
        <authorList>
            <consortium name="US DOE Joint Genome Institute (JGI-PGF)"/>
            <person name="Walter F."/>
            <person name="Albersmeier A."/>
            <person name="Kalinowski J."/>
            <person name="Ruckert C."/>
        </authorList>
    </citation>
    <scope>NUCLEOTIDE SEQUENCE</scope>
    <source>
        <strain evidence="3">KCTC 22164</strain>
    </source>
</reference>
<dbReference type="InterPro" id="IPR015378">
    <property type="entry name" value="Transposase-like_Mu_C"/>
</dbReference>
<dbReference type="AlphaFoldDB" id="A0A918JPE9"/>
<dbReference type="GO" id="GO:0003676">
    <property type="term" value="F:nucleic acid binding"/>
    <property type="evidence" value="ECO:0007669"/>
    <property type="project" value="InterPro"/>
</dbReference>